<sequence length="984" mass="113933">MSSSKPTTTTSNSKYTNTSFQDFLKKHQIKSDEKSESSQPPKNPTNTRIGDKKSNIYGGSYYIPDEEYEQFLNLYNRDVLSKNGLEYLTEKQRDTDGPIVVDLDFRYDMSIKERQHTKDHILDLVICYLDEIKDMLQLDSSQKIPIFVMEKSAVNIVAEKKMTKDGIHMILGIQADHTFQRILRERVMKKVAEMWDDLPLKNSWDDVFDEGISIGCTNWQLFGSRKPNHDSYQLTYIYNATYNDANEEITIVPVSLKSFNVGENIYSLSVRYPNHPSFFMKSGFLEFYNNYKNFNGSTNGGAKTNIRRTPSPNAAAQDFDLSDINTLVYNVKNADELQQLLNMYLDKITNNDYDLKEAFEYTMTLPPSYYEEGSFTKWIRVGWALKNINNKLLIVWIAFSAQARNFNYNDIPDLCDKWRTFDSSKLYGLQKKSLMYWSKQDAYEKYKKVYDDSIDYFVEQTINSGDKKTGGCGDFDIARVLYQCYKDRFVCVSVKSNIWYEYKNHRWMEVDSGTTLRKAISVELRELYNKKSLGLLTGIINTPNNVPTINENNNNNNANDTNNEDEQHIMKRLRSQRILDICTRCSRTNDKKNIMTEAKELFYDGSFLGKLDTNPYLLCFKNGVVDFKEKTFRPGRPEDNISMCTNIEYRELDEVKHKGTMDLIYDFLHKLFPEKELYEYMYDHLASTLIGTSSNQTFNMYIGIGQNGKSVLVSLMEKILGEYKGDVPLTLVTEGRTKIGGLSPEVVQLKGKRYAVMQEPSKGDRINEGVMKQLTSGIDPIQARAPYMPQAITFIPQLKLVVCSNTMMEIKSNDHGTWRRIRVVPYKSLFTENPVQGDPEKPFQFKIDKHIIEKFDDWKEVFAAMLVKHAMATDGVVKDCQMVMAASNEYRESQDYIAEFIRDKIIVSANGKVKKSELNNEFSIWYQSTYGRGGPSPKDVHEYMDKQFGRQKNQVWTGIKIRYERDDLDIPVEYESDGIDVNNL</sequence>
<evidence type="ECO:0000313" key="6">
    <source>
        <dbReference type="EMBL" id="QHT77863.1"/>
    </source>
</evidence>
<protein>
    <recommendedName>
        <fullName evidence="5">SF3 helicase domain-containing protein</fullName>
    </recommendedName>
</protein>
<keyword evidence="3" id="KW-0067">ATP-binding</keyword>
<organism evidence="6">
    <name type="scientific">viral metagenome</name>
    <dbReference type="NCBI Taxonomy" id="1070528"/>
    <lineage>
        <taxon>unclassified sequences</taxon>
        <taxon>metagenomes</taxon>
        <taxon>organismal metagenomes</taxon>
    </lineage>
</organism>
<dbReference type="InterPro" id="IPR006500">
    <property type="entry name" value="Helicase_put_C_phage/plasmid"/>
</dbReference>
<feature type="domain" description="SF3 helicase" evidence="5">
    <location>
        <begin position="676"/>
        <end position="839"/>
    </location>
</feature>
<feature type="region of interest" description="Disordered" evidence="4">
    <location>
        <begin position="26"/>
        <end position="52"/>
    </location>
</feature>
<dbReference type="GO" id="GO:0005524">
    <property type="term" value="F:ATP binding"/>
    <property type="evidence" value="ECO:0007669"/>
    <property type="project" value="UniProtKB-KW"/>
</dbReference>
<dbReference type="SMART" id="SM00885">
    <property type="entry name" value="D5_N"/>
    <property type="match status" value="1"/>
</dbReference>
<dbReference type="Pfam" id="PF08707">
    <property type="entry name" value="PriCT_2"/>
    <property type="match status" value="1"/>
</dbReference>
<dbReference type="InterPro" id="IPR051620">
    <property type="entry name" value="ORF904-like_C"/>
</dbReference>
<evidence type="ECO:0000256" key="2">
    <source>
        <dbReference type="ARBA" id="ARBA00022801"/>
    </source>
</evidence>
<dbReference type="InterPro" id="IPR014015">
    <property type="entry name" value="Helicase_SF3_DNA-vir"/>
</dbReference>
<feature type="compositionally biased region" description="Low complexity" evidence="4">
    <location>
        <begin position="1"/>
        <end position="19"/>
    </location>
</feature>
<dbReference type="AlphaFoldDB" id="A0A6C0HCY4"/>
<dbReference type="InterPro" id="IPR014818">
    <property type="entry name" value="Phage/plasmid_primase_P4_C"/>
</dbReference>
<dbReference type="Pfam" id="PF08706">
    <property type="entry name" value="D5_N"/>
    <property type="match status" value="1"/>
</dbReference>
<dbReference type="InterPro" id="IPR014819">
    <property type="entry name" value="PriCT_2"/>
</dbReference>
<dbReference type="InterPro" id="IPR027417">
    <property type="entry name" value="P-loop_NTPase"/>
</dbReference>
<dbReference type="Gene3D" id="3.40.50.300">
    <property type="entry name" value="P-loop containing nucleotide triphosphate hydrolases"/>
    <property type="match status" value="1"/>
</dbReference>
<evidence type="ECO:0000259" key="5">
    <source>
        <dbReference type="PROSITE" id="PS51206"/>
    </source>
</evidence>
<dbReference type="PANTHER" id="PTHR35372:SF2">
    <property type="entry name" value="SF3 HELICASE DOMAIN-CONTAINING PROTEIN"/>
    <property type="match status" value="1"/>
</dbReference>
<feature type="compositionally biased region" description="Polar residues" evidence="4">
    <location>
        <begin position="37"/>
        <end position="48"/>
    </location>
</feature>
<keyword evidence="2" id="KW-0378">Hydrolase</keyword>
<name>A0A6C0HCY4_9ZZZZ</name>
<dbReference type="GO" id="GO:0016817">
    <property type="term" value="F:hydrolase activity, acting on acid anhydrides"/>
    <property type="evidence" value="ECO:0007669"/>
    <property type="project" value="InterPro"/>
</dbReference>
<dbReference type="EMBL" id="MN739922">
    <property type="protein sequence ID" value="QHT77863.1"/>
    <property type="molecule type" value="Genomic_DNA"/>
</dbReference>
<dbReference type="NCBIfam" id="TIGR01613">
    <property type="entry name" value="primase_Cterm"/>
    <property type="match status" value="1"/>
</dbReference>
<feature type="compositionally biased region" description="Basic and acidic residues" evidence="4">
    <location>
        <begin position="26"/>
        <end position="36"/>
    </location>
</feature>
<dbReference type="InterPro" id="IPR056443">
    <property type="entry name" value="AEP_C962R"/>
</dbReference>
<evidence type="ECO:0000256" key="1">
    <source>
        <dbReference type="ARBA" id="ARBA00022741"/>
    </source>
</evidence>
<evidence type="ECO:0000256" key="3">
    <source>
        <dbReference type="ARBA" id="ARBA00022840"/>
    </source>
</evidence>
<dbReference type="Pfam" id="PF23162">
    <property type="entry name" value="AEP_C962R"/>
    <property type="match status" value="1"/>
</dbReference>
<reference evidence="6" key="1">
    <citation type="journal article" date="2020" name="Nature">
        <title>Giant virus diversity and host interactions through global metagenomics.</title>
        <authorList>
            <person name="Schulz F."/>
            <person name="Roux S."/>
            <person name="Paez-Espino D."/>
            <person name="Jungbluth S."/>
            <person name="Walsh D.A."/>
            <person name="Denef V.J."/>
            <person name="McMahon K.D."/>
            <person name="Konstantinidis K.T."/>
            <person name="Eloe-Fadrosh E.A."/>
            <person name="Kyrpides N.C."/>
            <person name="Woyke T."/>
        </authorList>
    </citation>
    <scope>NUCLEOTIDE SEQUENCE</scope>
    <source>
        <strain evidence="6">GVMAG-M-3300023179-90</strain>
    </source>
</reference>
<feature type="region of interest" description="Disordered" evidence="4">
    <location>
        <begin position="1"/>
        <end position="20"/>
    </location>
</feature>
<dbReference type="PANTHER" id="PTHR35372">
    <property type="entry name" value="ATP BINDING PROTEIN-RELATED"/>
    <property type="match status" value="1"/>
</dbReference>
<proteinExistence type="predicted"/>
<keyword evidence="1" id="KW-0547">Nucleotide-binding</keyword>
<dbReference type="PROSITE" id="PS51206">
    <property type="entry name" value="SF3_HELICASE_1"/>
    <property type="match status" value="1"/>
</dbReference>
<accession>A0A6C0HCY4</accession>
<evidence type="ECO:0000256" key="4">
    <source>
        <dbReference type="SAM" id="MobiDB-lite"/>
    </source>
</evidence>